<gene>
    <name evidence="4" type="ORF">CAL12_02485</name>
</gene>
<dbReference type="SUPFAM" id="SSF52821">
    <property type="entry name" value="Rhodanese/Cell cycle control phosphatase"/>
    <property type="match status" value="2"/>
</dbReference>
<dbReference type="InterPro" id="IPR051126">
    <property type="entry name" value="Thiosulfate_sulfurtransferase"/>
</dbReference>
<reference evidence="4 5" key="1">
    <citation type="submission" date="2017-05" db="EMBL/GenBank/DDBJ databases">
        <title>Complete and WGS of Bordetella genogroups.</title>
        <authorList>
            <person name="Spilker T."/>
            <person name="LiPuma J."/>
        </authorList>
    </citation>
    <scope>NUCLEOTIDE SEQUENCE [LARGE SCALE GENOMIC DNA]</scope>
    <source>
        <strain evidence="4 5">AU19157</strain>
    </source>
</reference>
<dbReference type="STRING" id="1416806.CAL12_02485"/>
<dbReference type="AlphaFoldDB" id="A0A1W6YFE4"/>
<dbReference type="PROSITE" id="PS00683">
    <property type="entry name" value="RHODANESE_2"/>
    <property type="match status" value="1"/>
</dbReference>
<dbReference type="SMART" id="SM00450">
    <property type="entry name" value="RHOD"/>
    <property type="match status" value="2"/>
</dbReference>
<keyword evidence="1" id="KW-0677">Repeat</keyword>
<dbReference type="EMBL" id="CP021108">
    <property type="protein sequence ID" value="ARP79805.1"/>
    <property type="molecule type" value="Genomic_DNA"/>
</dbReference>
<dbReference type="GO" id="GO:0004792">
    <property type="term" value="F:thiosulfate-cyanide sulfurtransferase activity"/>
    <property type="evidence" value="ECO:0007669"/>
    <property type="project" value="InterPro"/>
</dbReference>
<dbReference type="PANTHER" id="PTHR43855:SF1">
    <property type="entry name" value="THIOSULFATE SULFURTRANSFERASE"/>
    <property type="match status" value="1"/>
</dbReference>
<evidence type="ECO:0000313" key="5">
    <source>
        <dbReference type="Proteomes" id="UP000194151"/>
    </source>
</evidence>
<dbReference type="InterPro" id="IPR001763">
    <property type="entry name" value="Rhodanese-like_dom"/>
</dbReference>
<feature type="domain" description="Rhodanese" evidence="3">
    <location>
        <begin position="156"/>
        <end position="267"/>
    </location>
</feature>
<name>A0A1W6YFE4_9BORD</name>
<dbReference type="InterPro" id="IPR001307">
    <property type="entry name" value="Thiosulphate_STrfase_CS"/>
</dbReference>
<dbReference type="CDD" id="cd01449">
    <property type="entry name" value="TST_Repeat_2"/>
    <property type="match status" value="1"/>
</dbReference>
<dbReference type="Proteomes" id="UP000194151">
    <property type="component" value="Chromosome"/>
</dbReference>
<dbReference type="PROSITE" id="PS50206">
    <property type="entry name" value="RHODANESE_3"/>
    <property type="match status" value="2"/>
</dbReference>
<dbReference type="PROSITE" id="PS00380">
    <property type="entry name" value="RHODANESE_1"/>
    <property type="match status" value="1"/>
</dbReference>
<feature type="domain" description="Rhodanese" evidence="3">
    <location>
        <begin position="17"/>
        <end position="124"/>
    </location>
</feature>
<dbReference type="InterPro" id="IPR036873">
    <property type="entry name" value="Rhodanese-like_dom_sf"/>
</dbReference>
<keyword evidence="5" id="KW-1185">Reference proteome</keyword>
<dbReference type="PANTHER" id="PTHR43855">
    <property type="entry name" value="THIOSULFATE SULFURTRANSFERASE"/>
    <property type="match status" value="1"/>
</dbReference>
<dbReference type="Pfam" id="PF00581">
    <property type="entry name" value="Rhodanese"/>
    <property type="match status" value="2"/>
</dbReference>
<accession>A0A1W6YFE4</accession>
<sequence length="274" mass="30133">MSNDIFVDPQWVARHLADEKVVLLDARAGKDYWAGHLPGARPFDANLLSHPESTAAGLASLVAQHASVFSLLGLSGNEHVVVYEERWDTRAARAAWLLHYLGQERVSILDGGLRAADGVAGLERTARAPAYAPRDYIPRVREQWTIGVDELKQRLGTPGLRVVDTRRATEYFGEERRARRAGAIPGAVHRDYAQNIDEAGLGRSAADIRRAYEELGLRPDDEIVVYCGGGARAAHTLYALRAAGYGNVRNYAGAWNEWANREELPIETPARDGA</sequence>
<keyword evidence="2" id="KW-0808">Transferase</keyword>
<evidence type="ECO:0000259" key="3">
    <source>
        <dbReference type="PROSITE" id="PS50206"/>
    </source>
</evidence>
<protein>
    <recommendedName>
        <fullName evidence="2">Sulfurtransferase</fullName>
    </recommendedName>
</protein>
<evidence type="ECO:0000256" key="2">
    <source>
        <dbReference type="RuleBase" id="RU000507"/>
    </source>
</evidence>
<dbReference type="RefSeq" id="WP_086063037.1">
    <property type="nucleotide sequence ID" value="NZ_CP021108.1"/>
</dbReference>
<organism evidence="4 5">
    <name type="scientific">Bordetella genomosp. 8</name>
    <dbReference type="NCBI Taxonomy" id="1416806"/>
    <lineage>
        <taxon>Bacteria</taxon>
        <taxon>Pseudomonadati</taxon>
        <taxon>Pseudomonadota</taxon>
        <taxon>Betaproteobacteria</taxon>
        <taxon>Burkholderiales</taxon>
        <taxon>Alcaligenaceae</taxon>
        <taxon>Bordetella</taxon>
    </lineage>
</organism>
<dbReference type="CDD" id="cd01448">
    <property type="entry name" value="TST_Repeat_1"/>
    <property type="match status" value="1"/>
</dbReference>
<evidence type="ECO:0000313" key="4">
    <source>
        <dbReference type="EMBL" id="ARP79805.1"/>
    </source>
</evidence>
<dbReference type="KEGG" id="bgv:CAL12_02485"/>
<dbReference type="OrthoDB" id="9781034at2"/>
<evidence type="ECO:0000256" key="1">
    <source>
        <dbReference type="ARBA" id="ARBA00022737"/>
    </source>
</evidence>
<dbReference type="Gene3D" id="3.40.250.10">
    <property type="entry name" value="Rhodanese-like domain"/>
    <property type="match status" value="2"/>
</dbReference>
<proteinExistence type="predicted"/>